<keyword evidence="1" id="KW-0732">Signal</keyword>
<evidence type="ECO:0000256" key="1">
    <source>
        <dbReference type="SAM" id="SignalP"/>
    </source>
</evidence>
<accession>A0ABT6FIR0</accession>
<dbReference type="EMBL" id="JARRAG010000002">
    <property type="protein sequence ID" value="MDG3007471.1"/>
    <property type="molecule type" value="Genomic_DNA"/>
</dbReference>
<comment type="caution">
    <text evidence="3">The sequence shown here is derived from an EMBL/GenBank/DDBJ whole genome shotgun (WGS) entry which is preliminary data.</text>
</comment>
<organism evidence="3 4">
    <name type="scientific">Paludisphaera mucosa</name>
    <dbReference type="NCBI Taxonomy" id="3030827"/>
    <lineage>
        <taxon>Bacteria</taxon>
        <taxon>Pseudomonadati</taxon>
        <taxon>Planctomycetota</taxon>
        <taxon>Planctomycetia</taxon>
        <taxon>Isosphaerales</taxon>
        <taxon>Isosphaeraceae</taxon>
        <taxon>Paludisphaera</taxon>
    </lineage>
</organism>
<dbReference type="Pfam" id="PF18885">
    <property type="entry name" value="DUF5648"/>
    <property type="match status" value="1"/>
</dbReference>
<evidence type="ECO:0000313" key="4">
    <source>
        <dbReference type="Proteomes" id="UP001216907"/>
    </source>
</evidence>
<dbReference type="RefSeq" id="WP_277863750.1">
    <property type="nucleotide sequence ID" value="NZ_JARRAG010000002.1"/>
</dbReference>
<evidence type="ECO:0000259" key="2">
    <source>
        <dbReference type="Pfam" id="PF18885"/>
    </source>
</evidence>
<feature type="chain" id="PRO_5045172047" description="DUF5648 domain-containing protein" evidence="1">
    <location>
        <begin position="25"/>
        <end position="342"/>
    </location>
</feature>
<protein>
    <recommendedName>
        <fullName evidence="2">DUF5648 domain-containing protein</fullName>
    </recommendedName>
</protein>
<keyword evidence="4" id="KW-1185">Reference proteome</keyword>
<proteinExistence type="predicted"/>
<reference evidence="3 4" key="1">
    <citation type="submission" date="2023-03" db="EMBL/GenBank/DDBJ databases">
        <title>Paludisphaera mucosa sp. nov. a novel planctomycete from northern fen.</title>
        <authorList>
            <person name="Ivanova A."/>
        </authorList>
    </citation>
    <scope>NUCLEOTIDE SEQUENCE [LARGE SCALE GENOMIC DNA]</scope>
    <source>
        <strain evidence="3 4">Pla2</strain>
    </source>
</reference>
<name>A0ABT6FIR0_9BACT</name>
<feature type="domain" description="DUF5648" evidence="2">
    <location>
        <begin position="253"/>
        <end position="335"/>
    </location>
</feature>
<gene>
    <name evidence="3" type="ORF">PZE19_27220</name>
</gene>
<sequence>MRRNPHRLLIGLAVAVAASVPARAATEIKLEKGYLAGVVEKLPPNRFDQDGKYRGSVHSYRLVGIDPRMRKLLAAFTAEGEYRPPASGPIGENAARAKDHVDGWRKFRFEIKASVNIEAGLDGSPKFRVDVDEVKRTELEGVAGLLAKLLGKQFDAIATQVVDGKAESVNQKLNAELLKRAAMFKDYGVLCGLDYAPEFVVLRFDLTRLDRQGQLGYVYAEPRPGALPLHRWMNVRTGGHRYTLSETIDVGGAFTAEGVACYVPAAETPGAVPVELLRGRIDHLYTTDAKSEHIRPRLYRTEGVAFHVLSAPAEGAVPLYRFFDAKRGLHFYTTHPHAEFAK</sequence>
<evidence type="ECO:0000313" key="3">
    <source>
        <dbReference type="EMBL" id="MDG3007471.1"/>
    </source>
</evidence>
<dbReference type="InterPro" id="IPR043708">
    <property type="entry name" value="DUF5648"/>
</dbReference>
<dbReference type="Proteomes" id="UP001216907">
    <property type="component" value="Unassembled WGS sequence"/>
</dbReference>
<feature type="signal peptide" evidence="1">
    <location>
        <begin position="1"/>
        <end position="24"/>
    </location>
</feature>